<evidence type="ECO:0000313" key="3">
    <source>
        <dbReference type="Proteomes" id="UP000540506"/>
    </source>
</evidence>
<organism evidence="2 3">
    <name type="scientific">Kitasatospora kifunensis</name>
    <name type="common">Streptomyces kifunensis</name>
    <dbReference type="NCBI Taxonomy" id="58351"/>
    <lineage>
        <taxon>Bacteria</taxon>
        <taxon>Bacillati</taxon>
        <taxon>Actinomycetota</taxon>
        <taxon>Actinomycetes</taxon>
        <taxon>Kitasatosporales</taxon>
        <taxon>Streptomycetaceae</taxon>
        <taxon>Kitasatospora</taxon>
    </lineage>
</organism>
<gene>
    <name evidence="2" type="ORF">FHR34_000320</name>
</gene>
<dbReference type="EMBL" id="JACHJV010000001">
    <property type="protein sequence ID" value="MBB4921327.1"/>
    <property type="molecule type" value="Genomic_DNA"/>
</dbReference>
<proteinExistence type="predicted"/>
<reference evidence="2 3" key="1">
    <citation type="submission" date="2020-08" db="EMBL/GenBank/DDBJ databases">
        <title>Sequencing the genomes of 1000 actinobacteria strains.</title>
        <authorList>
            <person name="Klenk H.-P."/>
        </authorList>
    </citation>
    <scope>NUCLEOTIDE SEQUENCE [LARGE SCALE GENOMIC DNA]</scope>
    <source>
        <strain evidence="2 3">DSM 41654</strain>
    </source>
</reference>
<dbReference type="AlphaFoldDB" id="A0A7W7VSN3"/>
<evidence type="ECO:0000256" key="1">
    <source>
        <dbReference type="SAM" id="SignalP"/>
    </source>
</evidence>
<feature type="chain" id="PRO_5030844401" description="Secreted protein" evidence="1">
    <location>
        <begin position="31"/>
        <end position="118"/>
    </location>
</feature>
<comment type="caution">
    <text evidence="2">The sequence shown here is derived from an EMBL/GenBank/DDBJ whole genome shotgun (WGS) entry which is preliminary data.</text>
</comment>
<evidence type="ECO:0008006" key="4">
    <source>
        <dbReference type="Google" id="ProtNLM"/>
    </source>
</evidence>
<evidence type="ECO:0000313" key="2">
    <source>
        <dbReference type="EMBL" id="MBB4921327.1"/>
    </source>
</evidence>
<accession>A0A7W7VSN3</accession>
<sequence length="118" mass="11756">MRFTTTAGRAVAVALAAATLGLGATTSAQAATIGSIPINNGGCSVLVEVTNGELIVQALGANAGCELVVLDSASWSILAGPVPANSQVTSINVHPGQSLEVCLINPANNNTWACVQID</sequence>
<dbReference type="Proteomes" id="UP000540506">
    <property type="component" value="Unassembled WGS sequence"/>
</dbReference>
<keyword evidence="1" id="KW-0732">Signal</keyword>
<feature type="signal peptide" evidence="1">
    <location>
        <begin position="1"/>
        <end position="30"/>
    </location>
</feature>
<protein>
    <recommendedName>
        <fullName evidence="4">Secreted protein</fullName>
    </recommendedName>
</protein>
<keyword evidence="3" id="KW-1185">Reference proteome</keyword>
<dbReference type="RefSeq" id="WP_184933680.1">
    <property type="nucleotide sequence ID" value="NZ_JACHJV010000001.1"/>
</dbReference>
<name>A0A7W7VSN3_KITKI</name>